<accession>A0A5C6GG24</accession>
<proteinExistence type="predicted"/>
<sequence length="166" mass="18460">MLQSGRRAETEPSGLVLCTSLQNYGEDEPVYDGIARTFSSTYHAGTGTLQLYAHHVTDPRAGAESLEYHMTQIDSWGMTGNIDTFRRGAVAFRNARDLGRRQRETFIQAAARAGNTDQIYDNTALHEIASQVEAATWQDSHDELQQHISKSFVEDGEDNDETPPTP</sequence>
<comment type="caution">
    <text evidence="1">The sequence shown here is derived from an EMBL/GenBank/DDBJ whole genome shotgun (WGS) entry which is preliminary data.</text>
</comment>
<evidence type="ECO:0000313" key="2">
    <source>
        <dbReference type="Proteomes" id="UP000317257"/>
    </source>
</evidence>
<reference evidence="2" key="1">
    <citation type="submission" date="2018-12" db="EMBL/GenBank/DDBJ databases">
        <title>The complete genome of Metarhizium rileyi, a key fungal pathogen of Lepidoptera.</title>
        <authorList>
            <person name="Binneck E."/>
            <person name="Lastra C.C.L."/>
            <person name="Sosa-Gomez D.R."/>
        </authorList>
    </citation>
    <scope>NUCLEOTIDE SEQUENCE [LARGE SCALE GENOMIC DNA]</scope>
    <source>
        <strain evidence="2">Cep018-CH2</strain>
    </source>
</reference>
<dbReference type="EMBL" id="SBHS01000005">
    <property type="protein sequence ID" value="TWU76329.1"/>
    <property type="molecule type" value="Genomic_DNA"/>
</dbReference>
<dbReference type="AlphaFoldDB" id="A0A5C6GG24"/>
<dbReference type="Proteomes" id="UP000317257">
    <property type="component" value="Unassembled WGS sequence"/>
</dbReference>
<evidence type="ECO:0000313" key="1">
    <source>
        <dbReference type="EMBL" id="TWU76329.1"/>
    </source>
</evidence>
<name>A0A5C6GG24_METRR</name>
<protein>
    <submittedName>
        <fullName evidence="1">Uncharacterized protein</fullName>
    </submittedName>
</protein>
<organism evidence="1 2">
    <name type="scientific">Metarhizium rileyi (strain RCEF 4871)</name>
    <name type="common">Nomuraea rileyi</name>
    <dbReference type="NCBI Taxonomy" id="1649241"/>
    <lineage>
        <taxon>Eukaryota</taxon>
        <taxon>Fungi</taxon>
        <taxon>Dikarya</taxon>
        <taxon>Ascomycota</taxon>
        <taxon>Pezizomycotina</taxon>
        <taxon>Sordariomycetes</taxon>
        <taxon>Hypocreomycetidae</taxon>
        <taxon>Hypocreales</taxon>
        <taxon>Clavicipitaceae</taxon>
        <taxon>Metarhizium</taxon>
    </lineage>
</organism>
<gene>
    <name evidence="1" type="ORF">ED733_005960</name>
</gene>